<organism evidence="2 3">
    <name type="scientific">Laetiporus sulphureus 93-53</name>
    <dbReference type="NCBI Taxonomy" id="1314785"/>
    <lineage>
        <taxon>Eukaryota</taxon>
        <taxon>Fungi</taxon>
        <taxon>Dikarya</taxon>
        <taxon>Basidiomycota</taxon>
        <taxon>Agaricomycotina</taxon>
        <taxon>Agaricomycetes</taxon>
        <taxon>Polyporales</taxon>
        <taxon>Laetiporus</taxon>
    </lineage>
</organism>
<evidence type="ECO:0000313" key="3">
    <source>
        <dbReference type="Proteomes" id="UP000076871"/>
    </source>
</evidence>
<dbReference type="STRING" id="1314785.A0A165GGB8"/>
<dbReference type="EMBL" id="KV427609">
    <property type="protein sequence ID" value="KZT10307.1"/>
    <property type="molecule type" value="Genomic_DNA"/>
</dbReference>
<gene>
    <name evidence="2" type="ORF">LAESUDRAFT_793343</name>
</gene>
<feature type="compositionally biased region" description="Basic and acidic residues" evidence="1">
    <location>
        <begin position="29"/>
        <end position="39"/>
    </location>
</feature>
<evidence type="ECO:0000256" key="1">
    <source>
        <dbReference type="SAM" id="MobiDB-lite"/>
    </source>
</evidence>
<dbReference type="InParanoid" id="A0A165GGB8"/>
<keyword evidence="3" id="KW-1185">Reference proteome</keyword>
<dbReference type="Proteomes" id="UP000076871">
    <property type="component" value="Unassembled WGS sequence"/>
</dbReference>
<dbReference type="RefSeq" id="XP_040768047.1">
    <property type="nucleotide sequence ID" value="XM_040913940.1"/>
</dbReference>
<feature type="region of interest" description="Disordered" evidence="1">
    <location>
        <begin position="1"/>
        <end position="39"/>
    </location>
</feature>
<evidence type="ECO:0008006" key="4">
    <source>
        <dbReference type="Google" id="ProtNLM"/>
    </source>
</evidence>
<dbReference type="OrthoDB" id="10003767at2759"/>
<proteinExistence type="predicted"/>
<name>A0A165GGB8_9APHY</name>
<reference evidence="2 3" key="1">
    <citation type="journal article" date="2016" name="Mol. Biol. Evol.">
        <title>Comparative Genomics of Early-Diverging Mushroom-Forming Fungi Provides Insights into the Origins of Lignocellulose Decay Capabilities.</title>
        <authorList>
            <person name="Nagy L.G."/>
            <person name="Riley R."/>
            <person name="Tritt A."/>
            <person name="Adam C."/>
            <person name="Daum C."/>
            <person name="Floudas D."/>
            <person name="Sun H."/>
            <person name="Yadav J.S."/>
            <person name="Pangilinan J."/>
            <person name="Larsson K.H."/>
            <person name="Matsuura K."/>
            <person name="Barry K."/>
            <person name="Labutti K."/>
            <person name="Kuo R."/>
            <person name="Ohm R.A."/>
            <person name="Bhattacharya S.S."/>
            <person name="Shirouzu T."/>
            <person name="Yoshinaga Y."/>
            <person name="Martin F.M."/>
            <person name="Grigoriev I.V."/>
            <person name="Hibbett D.S."/>
        </authorList>
    </citation>
    <scope>NUCLEOTIDE SEQUENCE [LARGE SCALE GENOMIC DNA]</scope>
    <source>
        <strain evidence="2 3">93-53</strain>
    </source>
</reference>
<evidence type="ECO:0000313" key="2">
    <source>
        <dbReference type="EMBL" id="KZT10307.1"/>
    </source>
</evidence>
<sequence>MGVAMKRPSTSEWDESDTSEEWDWEESEGEGKGPGDSMYHDYRQMQRMTFLVSKLKEQEEMMKKEMGRVMELMERLGVRREEEQEEGKGEAEEFGIDCHDLSLENVFVDEQDHSKIACIIDWEVTMTRPPLGMCTHLHLPAILPLHCQDLPYHEREARTVTLGWDHQQVASQPRADHGGVAAPRGRWGAAVHEEEEKEWFRSYVQEGEEEGGEDISEDLARLTGVRWGWNEEGRDGGAWAPAVPLVKKVVEVEKEWEKELVPAEDIGGGVGRWGWEGEVEEEVGGT</sequence>
<feature type="compositionally biased region" description="Acidic residues" evidence="1">
    <location>
        <begin position="12"/>
        <end position="28"/>
    </location>
</feature>
<dbReference type="AlphaFoldDB" id="A0A165GGB8"/>
<protein>
    <recommendedName>
        <fullName evidence="4">Aminoglycoside phosphotransferase domain-containing protein</fullName>
    </recommendedName>
</protein>
<dbReference type="GeneID" id="63830968"/>
<accession>A0A165GGB8</accession>